<evidence type="ECO:0000313" key="7">
    <source>
        <dbReference type="Proteomes" id="UP001597304"/>
    </source>
</evidence>
<evidence type="ECO:0000256" key="1">
    <source>
        <dbReference type="ARBA" id="ARBA00010333"/>
    </source>
</evidence>
<feature type="chain" id="PRO_5046558500" evidence="4">
    <location>
        <begin position="23"/>
        <end position="298"/>
    </location>
</feature>
<name>A0ABW4KWC9_9BURK</name>
<dbReference type="PANTHER" id="PTHR30085:SF2">
    <property type="entry name" value="GLUTAMATE_ASPARTATE IMPORT SOLUTE-BINDING PROTEIN"/>
    <property type="match status" value="1"/>
</dbReference>
<keyword evidence="3 4" id="KW-0732">Signal</keyword>
<dbReference type="SMART" id="SM00062">
    <property type="entry name" value="PBPb"/>
    <property type="match status" value="1"/>
</dbReference>
<feature type="domain" description="Solute-binding protein family 3/N-terminal" evidence="5">
    <location>
        <begin position="33"/>
        <end position="269"/>
    </location>
</feature>
<dbReference type="PANTHER" id="PTHR30085">
    <property type="entry name" value="AMINO ACID ABC TRANSPORTER PERMEASE"/>
    <property type="match status" value="1"/>
</dbReference>
<accession>A0ABW4KWC9</accession>
<keyword evidence="2" id="KW-0813">Transport</keyword>
<evidence type="ECO:0000259" key="5">
    <source>
        <dbReference type="SMART" id="SM00062"/>
    </source>
</evidence>
<dbReference type="InterPro" id="IPR051455">
    <property type="entry name" value="Bact_solute-bind_prot3"/>
</dbReference>
<evidence type="ECO:0000313" key="6">
    <source>
        <dbReference type="EMBL" id="MFD1712334.1"/>
    </source>
</evidence>
<dbReference type="EMBL" id="JBHUEJ010000038">
    <property type="protein sequence ID" value="MFD1712334.1"/>
    <property type="molecule type" value="Genomic_DNA"/>
</dbReference>
<dbReference type="SUPFAM" id="SSF53850">
    <property type="entry name" value="Periplasmic binding protein-like II"/>
    <property type="match status" value="1"/>
</dbReference>
<gene>
    <name evidence="6" type="ORF">ACFSF0_17175</name>
</gene>
<organism evidence="6 7">
    <name type="scientific">Ottowia flava</name>
    <dbReference type="NCBI Taxonomy" id="2675430"/>
    <lineage>
        <taxon>Bacteria</taxon>
        <taxon>Pseudomonadati</taxon>
        <taxon>Pseudomonadota</taxon>
        <taxon>Betaproteobacteria</taxon>
        <taxon>Burkholderiales</taxon>
        <taxon>Comamonadaceae</taxon>
        <taxon>Ottowia</taxon>
    </lineage>
</organism>
<reference evidence="7" key="1">
    <citation type="journal article" date="2019" name="Int. J. Syst. Evol. Microbiol.">
        <title>The Global Catalogue of Microorganisms (GCM) 10K type strain sequencing project: providing services to taxonomists for standard genome sequencing and annotation.</title>
        <authorList>
            <consortium name="The Broad Institute Genomics Platform"/>
            <consortium name="The Broad Institute Genome Sequencing Center for Infectious Disease"/>
            <person name="Wu L."/>
            <person name="Ma J."/>
        </authorList>
    </citation>
    <scope>NUCLEOTIDE SEQUENCE [LARGE SCALE GENOMIC DNA]</scope>
    <source>
        <strain evidence="7">LMG 29247</strain>
    </source>
</reference>
<comment type="caution">
    <text evidence="6">The sequence shown here is derived from an EMBL/GenBank/DDBJ whole genome shotgun (WGS) entry which is preliminary data.</text>
</comment>
<comment type="similarity">
    <text evidence="1">Belongs to the bacterial solute-binding protein 3 family.</text>
</comment>
<evidence type="ECO:0000256" key="4">
    <source>
        <dbReference type="SAM" id="SignalP"/>
    </source>
</evidence>
<proteinExistence type="inferred from homology"/>
<dbReference type="InterPro" id="IPR001638">
    <property type="entry name" value="Solute-binding_3/MltF_N"/>
</dbReference>
<dbReference type="Pfam" id="PF00497">
    <property type="entry name" value="SBP_bac_3"/>
    <property type="match status" value="1"/>
</dbReference>
<feature type="signal peptide" evidence="4">
    <location>
        <begin position="1"/>
        <end position="22"/>
    </location>
</feature>
<dbReference type="CDD" id="cd13688">
    <property type="entry name" value="PBP2_GltI_DEBP"/>
    <property type="match status" value="1"/>
</dbReference>
<keyword evidence="7" id="KW-1185">Reference proteome</keyword>
<sequence length="298" mass="33371">MKRLLALAFGAAAVAVSPLLNAAVLDDIRTRGEVRLGYRPDAPPLSYASPDGTHGMGFAVDLCKAVINDLEQRKLIPAGTKITYVPLSNAARFKAVVDGAVDAECADTTNNRERRDKIGVAFTIPHYYAGVRMLVATKSRIQRPEDLRDKTVLVTKGTTTAKILEERNASLQLNARKRDCDSPSACFKDLADKRGDAYMMDDIQLFALRAQAAQPADWEVVGRLLSIEPLAIMLPKNDPVWKAEFDTVLRRLIRDREFHTMYSHWFERPIPPQNINYQLPMNYLLRDSLKFPSDQIGD</sequence>
<dbReference type="Gene3D" id="3.40.190.10">
    <property type="entry name" value="Periplasmic binding protein-like II"/>
    <property type="match status" value="2"/>
</dbReference>
<protein>
    <submittedName>
        <fullName evidence="6">Amino acid ABC transporter substrate-binding protein</fullName>
    </submittedName>
</protein>
<evidence type="ECO:0000256" key="3">
    <source>
        <dbReference type="ARBA" id="ARBA00022729"/>
    </source>
</evidence>
<dbReference type="RefSeq" id="WP_187265816.1">
    <property type="nucleotide sequence ID" value="NZ_JBHUEJ010000038.1"/>
</dbReference>
<dbReference type="Proteomes" id="UP001597304">
    <property type="component" value="Unassembled WGS sequence"/>
</dbReference>
<evidence type="ECO:0000256" key="2">
    <source>
        <dbReference type="ARBA" id="ARBA00022448"/>
    </source>
</evidence>